<dbReference type="Proteomes" id="UP000509750">
    <property type="component" value="Chromosome"/>
</dbReference>
<organism evidence="2 3">
    <name type="scientific">Halorarum halophilum</name>
    <dbReference type="NCBI Taxonomy" id="2743090"/>
    <lineage>
        <taxon>Archaea</taxon>
        <taxon>Methanobacteriati</taxon>
        <taxon>Methanobacteriota</taxon>
        <taxon>Stenosarchaea group</taxon>
        <taxon>Halobacteria</taxon>
        <taxon>Halobacteriales</taxon>
        <taxon>Haloferacaceae</taxon>
        <taxon>Halorarum</taxon>
    </lineage>
</organism>
<accession>A0A7D5L2T2</accession>
<dbReference type="GeneID" id="56029271"/>
<keyword evidence="3" id="KW-1185">Reference proteome</keyword>
<gene>
    <name evidence="2" type="ORF">HUG10_10520</name>
</gene>
<dbReference type="RefSeq" id="WP_179169538.1">
    <property type="nucleotide sequence ID" value="NZ_CP058529.1"/>
</dbReference>
<protein>
    <submittedName>
        <fullName evidence="2">Uncharacterized protein</fullName>
    </submittedName>
</protein>
<keyword evidence="1" id="KW-1133">Transmembrane helix</keyword>
<reference evidence="2 3" key="1">
    <citation type="submission" date="2020-07" db="EMBL/GenBank/DDBJ databases">
        <title>Gai3-2, isolated from salt lake.</title>
        <authorList>
            <person name="Cui H."/>
            <person name="Shi X."/>
        </authorList>
    </citation>
    <scope>NUCLEOTIDE SEQUENCE [LARGE SCALE GENOMIC DNA]</scope>
    <source>
        <strain evidence="2 3">Gai3-2</strain>
    </source>
</reference>
<feature type="transmembrane region" description="Helical" evidence="1">
    <location>
        <begin position="35"/>
        <end position="53"/>
    </location>
</feature>
<dbReference type="EMBL" id="CP058529">
    <property type="protein sequence ID" value="QLG27963.1"/>
    <property type="molecule type" value="Genomic_DNA"/>
</dbReference>
<evidence type="ECO:0000313" key="2">
    <source>
        <dbReference type="EMBL" id="QLG27963.1"/>
    </source>
</evidence>
<dbReference type="KEGG" id="halg:HUG10_10520"/>
<proteinExistence type="predicted"/>
<keyword evidence="1" id="KW-0472">Membrane</keyword>
<evidence type="ECO:0000313" key="3">
    <source>
        <dbReference type="Proteomes" id="UP000509750"/>
    </source>
</evidence>
<dbReference type="AlphaFoldDB" id="A0A7D5L2T2"/>
<name>A0A7D5L2T2_9EURY</name>
<evidence type="ECO:0000256" key="1">
    <source>
        <dbReference type="SAM" id="Phobius"/>
    </source>
</evidence>
<keyword evidence="1" id="KW-0812">Transmembrane</keyword>
<sequence>MGRRRTFAALTLVCHALLAGFVVRDARQRDRDARLWGLVTLGTGVIGALAYRATR</sequence>